<dbReference type="Gene3D" id="1.25.40.10">
    <property type="entry name" value="Tetratricopeptide repeat domain"/>
    <property type="match status" value="1"/>
</dbReference>
<sequence length="68" mass="7970">MEDEIMVLFRNLPNGKRYRDVHVYNAAISGLLCSKRYDDARKLYESMEMNNVKPDHGTCSIMITIMRD</sequence>
<keyword evidence="1" id="KW-0677">Repeat</keyword>
<evidence type="ECO:0008006" key="5">
    <source>
        <dbReference type="Google" id="ProtNLM"/>
    </source>
</evidence>
<comment type="caution">
    <text evidence="3">The sequence shown here is derived from an EMBL/GenBank/DDBJ whole genome shotgun (WGS) entry which is preliminary data.</text>
</comment>
<dbReference type="EMBL" id="JBJUIK010000011">
    <property type="protein sequence ID" value="KAL3512639.1"/>
    <property type="molecule type" value="Genomic_DNA"/>
</dbReference>
<dbReference type="Pfam" id="PF13041">
    <property type="entry name" value="PPR_2"/>
    <property type="match status" value="1"/>
</dbReference>
<evidence type="ECO:0000313" key="3">
    <source>
        <dbReference type="EMBL" id="KAL3512639.1"/>
    </source>
</evidence>
<name>A0ABD2YZE3_9GENT</name>
<dbReference type="NCBIfam" id="TIGR00756">
    <property type="entry name" value="PPR"/>
    <property type="match status" value="1"/>
</dbReference>
<keyword evidence="4" id="KW-1185">Reference proteome</keyword>
<reference evidence="3 4" key="1">
    <citation type="submission" date="2024-11" db="EMBL/GenBank/DDBJ databases">
        <title>A near-complete genome assembly of Cinchona calisaya.</title>
        <authorList>
            <person name="Lian D.C."/>
            <person name="Zhao X.W."/>
            <person name="Wei L."/>
        </authorList>
    </citation>
    <scope>NUCLEOTIDE SEQUENCE [LARGE SCALE GENOMIC DNA]</scope>
    <source>
        <tissue evidence="3">Nenye</tissue>
    </source>
</reference>
<dbReference type="AlphaFoldDB" id="A0ABD2YZE3"/>
<protein>
    <recommendedName>
        <fullName evidence="5">Pentatricopeptide repeat-containing protein</fullName>
    </recommendedName>
</protein>
<dbReference type="PROSITE" id="PS51375">
    <property type="entry name" value="PPR"/>
    <property type="match status" value="1"/>
</dbReference>
<dbReference type="Proteomes" id="UP001630127">
    <property type="component" value="Unassembled WGS sequence"/>
</dbReference>
<proteinExistence type="predicted"/>
<dbReference type="InterPro" id="IPR002885">
    <property type="entry name" value="PPR_rpt"/>
</dbReference>
<evidence type="ECO:0000256" key="1">
    <source>
        <dbReference type="ARBA" id="ARBA00022737"/>
    </source>
</evidence>
<organism evidence="3 4">
    <name type="scientific">Cinchona calisaya</name>
    <dbReference type="NCBI Taxonomy" id="153742"/>
    <lineage>
        <taxon>Eukaryota</taxon>
        <taxon>Viridiplantae</taxon>
        <taxon>Streptophyta</taxon>
        <taxon>Embryophyta</taxon>
        <taxon>Tracheophyta</taxon>
        <taxon>Spermatophyta</taxon>
        <taxon>Magnoliopsida</taxon>
        <taxon>eudicotyledons</taxon>
        <taxon>Gunneridae</taxon>
        <taxon>Pentapetalae</taxon>
        <taxon>asterids</taxon>
        <taxon>lamiids</taxon>
        <taxon>Gentianales</taxon>
        <taxon>Rubiaceae</taxon>
        <taxon>Cinchonoideae</taxon>
        <taxon>Cinchoneae</taxon>
        <taxon>Cinchona</taxon>
    </lineage>
</organism>
<feature type="repeat" description="PPR" evidence="2">
    <location>
        <begin position="20"/>
        <end position="54"/>
    </location>
</feature>
<accession>A0ABD2YZE3</accession>
<dbReference type="InterPro" id="IPR011990">
    <property type="entry name" value="TPR-like_helical_dom_sf"/>
</dbReference>
<evidence type="ECO:0000256" key="2">
    <source>
        <dbReference type="PROSITE-ProRule" id="PRU00708"/>
    </source>
</evidence>
<evidence type="ECO:0000313" key="4">
    <source>
        <dbReference type="Proteomes" id="UP001630127"/>
    </source>
</evidence>
<gene>
    <name evidence="3" type="ORF">ACH5RR_025356</name>
</gene>